<keyword evidence="1" id="KW-0732">Signal</keyword>
<dbReference type="EMBL" id="CP003333">
    <property type="protein sequence ID" value="AFL68327.1"/>
    <property type="molecule type" value="Genomic_DNA"/>
</dbReference>
<protein>
    <submittedName>
        <fullName evidence="2">Uncharacterized protein</fullName>
    </submittedName>
</protein>
<dbReference type="HOGENOM" id="CLU_1585622_0_0_7"/>
<dbReference type="PATRIC" id="fig|760154.4.peg.1029"/>
<proteinExistence type="predicted"/>
<evidence type="ECO:0000256" key="1">
    <source>
        <dbReference type="SAM" id="SignalP"/>
    </source>
</evidence>
<name>I3XWK3_SULBS</name>
<dbReference type="STRING" id="760154.Sulba_1028"/>
<sequence>MRILKWFCVVFLVLHVNAKSSFELTPEMYASFMAQSLKGSLPQSFTYENIELIVHKVTYESNKVHFEASTPHYAQLLAALKKQRTLPEKIQMQCTDFSKLSMVDKGVEYVLHVNANAQKPIEVLYDKEVCAKAFDVQKRIFIGGVNRYGERMNEKRKNEALTKR</sequence>
<dbReference type="Proteomes" id="UP000006176">
    <property type="component" value="Chromosome"/>
</dbReference>
<feature type="signal peptide" evidence="1">
    <location>
        <begin position="1"/>
        <end position="18"/>
    </location>
</feature>
<dbReference type="AlphaFoldDB" id="I3XWK3"/>
<keyword evidence="3" id="KW-1185">Reference proteome</keyword>
<dbReference type="OrthoDB" id="5339273at2"/>
<feature type="chain" id="PRO_5003682638" evidence="1">
    <location>
        <begin position="19"/>
        <end position="164"/>
    </location>
</feature>
<reference evidence="2 3" key="1">
    <citation type="submission" date="2012-06" db="EMBL/GenBank/DDBJ databases">
        <title>Complete sequence of Sulfurospirillum barnesii SES-3.</title>
        <authorList>
            <consortium name="US DOE Joint Genome Institute"/>
            <person name="Lucas S."/>
            <person name="Han J."/>
            <person name="Lapidus A."/>
            <person name="Cheng J.-F."/>
            <person name="Goodwin L."/>
            <person name="Pitluck S."/>
            <person name="Peters L."/>
            <person name="Ovchinnikova G."/>
            <person name="Lu M."/>
            <person name="Detter J.C."/>
            <person name="Han C."/>
            <person name="Tapia R."/>
            <person name="Land M."/>
            <person name="Hauser L."/>
            <person name="Kyrpides N."/>
            <person name="Ivanova N."/>
            <person name="Pagani I."/>
            <person name="Stolz J."/>
            <person name="Arkin A."/>
            <person name="Dehal P."/>
            <person name="Oremland R."/>
            <person name="Saltikov C."/>
            <person name="Basu P."/>
            <person name="Hollibaugh J."/>
            <person name="Newman D."/>
            <person name="Stolyar S."/>
            <person name="Hazen T."/>
            <person name="Woyke T."/>
        </authorList>
    </citation>
    <scope>NUCLEOTIDE SEQUENCE [LARGE SCALE GENOMIC DNA]</scope>
    <source>
        <strain evidence="3">ATCC 700032 / DSM 10660 / SES-3</strain>
    </source>
</reference>
<evidence type="ECO:0000313" key="3">
    <source>
        <dbReference type="Proteomes" id="UP000006176"/>
    </source>
</evidence>
<organism evidence="2 3">
    <name type="scientific">Sulfurospirillum barnesii (strain ATCC 700032 / DSM 10660 / SES-3)</name>
    <dbReference type="NCBI Taxonomy" id="760154"/>
    <lineage>
        <taxon>Bacteria</taxon>
        <taxon>Pseudomonadati</taxon>
        <taxon>Campylobacterota</taxon>
        <taxon>Epsilonproteobacteria</taxon>
        <taxon>Campylobacterales</taxon>
        <taxon>Sulfurospirillaceae</taxon>
        <taxon>Sulfurospirillum</taxon>
    </lineage>
</organism>
<accession>I3XWK3</accession>
<dbReference type="KEGG" id="sba:Sulba_1028"/>
<evidence type="ECO:0000313" key="2">
    <source>
        <dbReference type="EMBL" id="AFL68327.1"/>
    </source>
</evidence>
<dbReference type="RefSeq" id="WP_014769206.1">
    <property type="nucleotide sequence ID" value="NC_018002.1"/>
</dbReference>
<gene>
    <name evidence="2" type="ordered locus">Sulba_1028</name>
</gene>